<dbReference type="PANTHER" id="PTHR47326:SF1">
    <property type="entry name" value="HTH PSQ-TYPE DOMAIN-CONTAINING PROTEIN"/>
    <property type="match status" value="1"/>
</dbReference>
<proteinExistence type="predicted"/>
<evidence type="ECO:0000313" key="2">
    <source>
        <dbReference type="Proteomes" id="UP000499080"/>
    </source>
</evidence>
<dbReference type="AlphaFoldDB" id="A0A4Y2FXS9"/>
<keyword evidence="2" id="KW-1185">Reference proteome</keyword>
<protein>
    <submittedName>
        <fullName evidence="1">Uncharacterized protein</fullName>
    </submittedName>
</protein>
<organism evidence="1 2">
    <name type="scientific">Araneus ventricosus</name>
    <name type="common">Orbweaver spider</name>
    <name type="synonym">Epeira ventricosa</name>
    <dbReference type="NCBI Taxonomy" id="182803"/>
    <lineage>
        <taxon>Eukaryota</taxon>
        <taxon>Metazoa</taxon>
        <taxon>Ecdysozoa</taxon>
        <taxon>Arthropoda</taxon>
        <taxon>Chelicerata</taxon>
        <taxon>Arachnida</taxon>
        <taxon>Araneae</taxon>
        <taxon>Araneomorphae</taxon>
        <taxon>Entelegynae</taxon>
        <taxon>Araneoidea</taxon>
        <taxon>Araneidae</taxon>
        <taxon>Araneus</taxon>
    </lineage>
</organism>
<dbReference type="EMBL" id="BGPR01001113">
    <property type="protein sequence ID" value="GBM45807.1"/>
    <property type="molecule type" value="Genomic_DNA"/>
</dbReference>
<dbReference type="Gene3D" id="3.30.420.10">
    <property type="entry name" value="Ribonuclease H-like superfamily/Ribonuclease H"/>
    <property type="match status" value="1"/>
</dbReference>
<dbReference type="GO" id="GO:0003676">
    <property type="term" value="F:nucleic acid binding"/>
    <property type="evidence" value="ECO:0007669"/>
    <property type="project" value="InterPro"/>
</dbReference>
<dbReference type="PANTHER" id="PTHR47326">
    <property type="entry name" value="TRANSPOSABLE ELEMENT TC3 TRANSPOSASE-LIKE PROTEIN"/>
    <property type="match status" value="1"/>
</dbReference>
<feature type="non-terminal residue" evidence="1">
    <location>
        <position position="105"/>
    </location>
</feature>
<comment type="caution">
    <text evidence="1">The sequence shown here is derived from an EMBL/GenBank/DDBJ whole genome shotgun (WGS) entry which is preliminary data.</text>
</comment>
<sequence>MLGSVGNVISEQFQRCQPISKWLSTITRMPVLRGDGPVRWPPRSPDLSTIDYFLRGHLKVIIYETPVDSIEDAVARVSIAAVSVRESLETFANHSFNATKHVLLT</sequence>
<accession>A0A4Y2FXS9</accession>
<dbReference type="Proteomes" id="UP000499080">
    <property type="component" value="Unassembled WGS sequence"/>
</dbReference>
<reference evidence="1 2" key="1">
    <citation type="journal article" date="2019" name="Sci. Rep.">
        <title>Orb-weaving spider Araneus ventricosus genome elucidates the spidroin gene catalogue.</title>
        <authorList>
            <person name="Kono N."/>
            <person name="Nakamura H."/>
            <person name="Ohtoshi R."/>
            <person name="Moran D.A.P."/>
            <person name="Shinohara A."/>
            <person name="Yoshida Y."/>
            <person name="Fujiwara M."/>
            <person name="Mori M."/>
            <person name="Tomita M."/>
            <person name="Arakawa K."/>
        </authorList>
    </citation>
    <scope>NUCLEOTIDE SEQUENCE [LARGE SCALE GENOMIC DNA]</scope>
</reference>
<name>A0A4Y2FXS9_ARAVE</name>
<gene>
    <name evidence="1" type="ORF">AVEN_55563_1</name>
</gene>
<evidence type="ECO:0000313" key="1">
    <source>
        <dbReference type="EMBL" id="GBM45807.1"/>
    </source>
</evidence>
<dbReference type="InterPro" id="IPR036397">
    <property type="entry name" value="RNaseH_sf"/>
</dbReference>